<dbReference type="Gene3D" id="2.130.10.10">
    <property type="entry name" value="YVTN repeat-like/Quinoprotein amine dehydrogenase"/>
    <property type="match status" value="2"/>
</dbReference>
<comment type="caution">
    <text evidence="3">The sequence shown here is derived from an EMBL/GenBank/DDBJ whole genome shotgun (WGS) entry which is preliminary data.</text>
</comment>
<protein>
    <recommendedName>
        <fullName evidence="2">Pyrrolo-quinoline quinone repeat domain-containing protein</fullName>
    </recommendedName>
</protein>
<dbReference type="InterPro" id="IPR018391">
    <property type="entry name" value="PQQ_b-propeller_rpt"/>
</dbReference>
<dbReference type="EMBL" id="BAAADQ010000001">
    <property type="protein sequence ID" value="GAA0531917.1"/>
    <property type="molecule type" value="Genomic_DNA"/>
</dbReference>
<dbReference type="PANTHER" id="PTHR34512:SF30">
    <property type="entry name" value="OUTER MEMBRANE PROTEIN ASSEMBLY FACTOR BAMB"/>
    <property type="match status" value="1"/>
</dbReference>
<evidence type="ECO:0000313" key="4">
    <source>
        <dbReference type="Proteomes" id="UP001501425"/>
    </source>
</evidence>
<dbReference type="SUPFAM" id="SSF50998">
    <property type="entry name" value="Quinoprotein alcohol dehydrogenase-like"/>
    <property type="match status" value="2"/>
</dbReference>
<dbReference type="AlphaFoldDB" id="A0AAV3SP97"/>
<accession>A0AAV3SP97</accession>
<feature type="compositionally biased region" description="Low complexity" evidence="1">
    <location>
        <begin position="80"/>
        <end position="93"/>
    </location>
</feature>
<dbReference type="SMART" id="SM00564">
    <property type="entry name" value="PQQ"/>
    <property type="match status" value="6"/>
</dbReference>
<dbReference type="PANTHER" id="PTHR34512">
    <property type="entry name" value="CELL SURFACE PROTEIN"/>
    <property type="match status" value="1"/>
</dbReference>
<sequence>MRKALSERSSLAKLSHRSFEQPRPYRVRRLRSGSVRATWIFIPTREPVPMRERTRRDLLRVAGGVGVAGLAGCSSLGDNSPPGGDSPAAGAGPTFDDVELPLDLAARPQSSDGLASQFRQGLRNHGHVDATIPETVEVRWSVPANRGEHSASKGSPMQTPSGDILVADDTGRIQSIAVDGTTNWATNLSDAKWGSHGTPAVAEGSAYVGTYDGVVSAVSVASGEIEWQTDIGDAAAASPTYHDGTLYVAVEFSPPSGAAVALDAESGEEVWRDGRPTDHPHSTVAVDLDRDRFLFGANDGRVYAWSFADRERAWTFDTGGDVKAPIAVSRGIAVVPSWAGTVTAVDVTDGAGLWSFETDESVSPSDEPDPIRTGGVMCAPAVHDGTVYVGSHDTNVYAIDLATGEELWSTPTDGWITGNVTVTNGHVLVGSYDEHLYALDREDGSVTWAVEGNGEVTSAPFVTDDGIYYTERAPEDTDEPGMCYRLAAPE</sequence>
<evidence type="ECO:0000313" key="3">
    <source>
        <dbReference type="EMBL" id="GAA0531917.1"/>
    </source>
</evidence>
<evidence type="ECO:0000259" key="2">
    <source>
        <dbReference type="Pfam" id="PF13360"/>
    </source>
</evidence>
<name>A0AAV3SP97_9EURY</name>
<feature type="region of interest" description="Disordered" evidence="1">
    <location>
        <begin position="76"/>
        <end position="96"/>
    </location>
</feature>
<proteinExistence type="predicted"/>
<feature type="domain" description="Pyrrolo-quinoline quinone repeat" evidence="2">
    <location>
        <begin position="340"/>
        <end position="456"/>
    </location>
</feature>
<dbReference type="InterPro" id="IPR011047">
    <property type="entry name" value="Quinoprotein_ADH-like_sf"/>
</dbReference>
<reference evidence="3" key="1">
    <citation type="journal article" date="2014" name="Int. J. Syst. Evol. Microbiol.">
        <title>Complete genome sequence of Corynebacterium casei LMG S-19264T (=DSM 44701T), isolated from a smear-ripened cheese.</title>
        <authorList>
            <consortium name="US DOE Joint Genome Institute (JGI-PGF)"/>
            <person name="Walter F."/>
            <person name="Albersmeier A."/>
            <person name="Kalinowski J."/>
            <person name="Ruckert C."/>
        </authorList>
    </citation>
    <scope>NUCLEOTIDE SEQUENCE</scope>
    <source>
        <strain evidence="3">JCM 14265</strain>
    </source>
</reference>
<gene>
    <name evidence="3" type="ORF">GCM10008994_03280</name>
</gene>
<dbReference type="InterPro" id="IPR015943">
    <property type="entry name" value="WD40/YVTN_repeat-like_dom_sf"/>
</dbReference>
<dbReference type="Proteomes" id="UP001501425">
    <property type="component" value="Unassembled WGS sequence"/>
</dbReference>
<feature type="domain" description="Pyrrolo-quinoline quinone repeat" evidence="2">
    <location>
        <begin position="125"/>
        <end position="272"/>
    </location>
</feature>
<dbReference type="Pfam" id="PF13360">
    <property type="entry name" value="PQQ_2"/>
    <property type="match status" value="2"/>
</dbReference>
<organism evidence="3 4">
    <name type="scientific">Halorubrum ejinorense</name>
    <dbReference type="NCBI Taxonomy" id="425309"/>
    <lineage>
        <taxon>Archaea</taxon>
        <taxon>Methanobacteriati</taxon>
        <taxon>Methanobacteriota</taxon>
        <taxon>Stenosarchaea group</taxon>
        <taxon>Halobacteria</taxon>
        <taxon>Halobacteriales</taxon>
        <taxon>Haloferacaceae</taxon>
        <taxon>Halorubrum</taxon>
    </lineage>
</organism>
<reference evidence="3" key="2">
    <citation type="submission" date="2023-12" db="EMBL/GenBank/DDBJ databases">
        <authorList>
            <person name="Sun Q."/>
            <person name="Inoue M."/>
        </authorList>
    </citation>
    <scope>NUCLEOTIDE SEQUENCE</scope>
    <source>
        <strain evidence="3">JCM 14265</strain>
    </source>
</reference>
<dbReference type="InterPro" id="IPR002372">
    <property type="entry name" value="PQQ_rpt_dom"/>
</dbReference>
<evidence type="ECO:0000256" key="1">
    <source>
        <dbReference type="SAM" id="MobiDB-lite"/>
    </source>
</evidence>